<evidence type="ECO:0000313" key="2">
    <source>
        <dbReference type="Proteomes" id="UP000807159"/>
    </source>
</evidence>
<keyword evidence="2" id="KW-1185">Reference proteome</keyword>
<organism evidence="1 2">
    <name type="scientific">Populus deltoides</name>
    <name type="common">Eastern poplar</name>
    <name type="synonym">Eastern cottonwood</name>
    <dbReference type="NCBI Taxonomy" id="3696"/>
    <lineage>
        <taxon>Eukaryota</taxon>
        <taxon>Viridiplantae</taxon>
        <taxon>Streptophyta</taxon>
        <taxon>Embryophyta</taxon>
        <taxon>Tracheophyta</taxon>
        <taxon>Spermatophyta</taxon>
        <taxon>Magnoliopsida</taxon>
        <taxon>eudicotyledons</taxon>
        <taxon>Gunneridae</taxon>
        <taxon>Pentapetalae</taxon>
        <taxon>rosids</taxon>
        <taxon>fabids</taxon>
        <taxon>Malpighiales</taxon>
        <taxon>Salicaceae</taxon>
        <taxon>Saliceae</taxon>
        <taxon>Populus</taxon>
    </lineage>
</organism>
<protein>
    <submittedName>
        <fullName evidence="1">Uncharacterized protein</fullName>
    </submittedName>
</protein>
<reference evidence="1" key="1">
    <citation type="journal article" date="2021" name="J. Hered.">
        <title>Genome Assembly of Salicaceae Populus deltoides (Eastern Cottonwood) I-69 Based on Nanopore Sequencing and Hi-C Technologies.</title>
        <authorList>
            <person name="Bai S."/>
            <person name="Wu H."/>
            <person name="Zhang J."/>
            <person name="Pan Z."/>
            <person name="Zhao W."/>
            <person name="Li Z."/>
            <person name="Tong C."/>
        </authorList>
    </citation>
    <scope>NUCLEOTIDE SEQUENCE</scope>
    <source>
        <tissue evidence="1">Leaf</tissue>
    </source>
</reference>
<dbReference type="Proteomes" id="UP000807159">
    <property type="component" value="Chromosome 4"/>
</dbReference>
<dbReference type="EMBL" id="JACEGQ020000004">
    <property type="protein sequence ID" value="KAH8510883.1"/>
    <property type="molecule type" value="Genomic_DNA"/>
</dbReference>
<sequence>SFRQKQLTGKIAGMVMPAGHSTIMKTMRVKEIMFAALLGVIMHNEQLDNLFMNAVMKLYGIVDIVSKTKLFCDQELFAYERYSNFHQSFTLGTYFQGSHGPVSDLIPPSMMKKRLKIEFGYHVQDCFSCPIDKGGYNNM</sequence>
<feature type="non-terminal residue" evidence="1">
    <location>
        <position position="1"/>
    </location>
</feature>
<comment type="caution">
    <text evidence="1">The sequence shown here is derived from an EMBL/GenBank/DDBJ whole genome shotgun (WGS) entry which is preliminary data.</text>
</comment>
<evidence type="ECO:0000313" key="1">
    <source>
        <dbReference type="EMBL" id="KAH8510883.1"/>
    </source>
</evidence>
<accession>A0A8T2Z0D4</accession>
<name>A0A8T2Z0D4_POPDE</name>
<dbReference type="AlphaFoldDB" id="A0A8T2Z0D4"/>
<proteinExistence type="predicted"/>
<gene>
    <name evidence="1" type="ORF">H0E87_008426</name>
</gene>